<dbReference type="InterPro" id="IPR021826">
    <property type="entry name" value="PpnN_C"/>
</dbReference>
<dbReference type="NCBIfam" id="NF038390">
    <property type="entry name" value="Nsidase_PpnN"/>
    <property type="match status" value="1"/>
</dbReference>
<protein>
    <recommendedName>
        <fullName evidence="3">AMP nucleosidase</fullName>
        <ecNumber evidence="2">3.2.2.4</ecNumber>
    </recommendedName>
    <alternativeName>
        <fullName evidence="3">AMP nucleosidase</fullName>
    </alternativeName>
</protein>
<gene>
    <name evidence="6" type="primary">ppnN</name>
    <name evidence="6" type="ORF">MNKW57_06740</name>
</gene>
<dbReference type="EC" id="3.2.2.4" evidence="2"/>
<sequence length="465" mass="51902">MTGVRMPEDLIDAQISPPGQLDILSKYEINKLTDDSRGPQYQLFRNCSLAVLNCGNYMDDGKELLEKYADFDISVIPTERAVKLSVKNAPASAFVDGKMIRGIAEHLFAVLRDIIYVSSEITGDPRYDLVSPQGVTDAVFHILRNAGTFEQSRHPRLVVCWGGHSISREEYDYTKKVGYELALRHLDICTGCGPGAMKGPMKGATIGHAKQRVRDGQYLGITEPGIIAAEAPNPIVNELVIMPDIEKRLEAFVRTGHGVLVFPGGAGTAEEILYLLGILLQEENREQPFPLIFTGPASAAEYFIRIDQFIASTLGDAARSRYQIIIDDPVEVARQMAIGVEKVQEYRKATGDAYYFNWQLKISPEFQRPFAPTHKNMRELALHTNQAPHLLAANLRRAFSGIVSGNVKDEGIREVEKHGCYELHGEKQLMHSMDILLRSFVEQHRMKLPGKVYNPCYRIISGETA</sequence>
<dbReference type="EMBL" id="BSYJ01000001">
    <property type="protein sequence ID" value="GMG86353.1"/>
    <property type="molecule type" value="Genomic_DNA"/>
</dbReference>
<proteinExistence type="predicted"/>
<evidence type="ECO:0000256" key="3">
    <source>
        <dbReference type="ARBA" id="ARBA00031983"/>
    </source>
</evidence>
<dbReference type="Pfam" id="PF11892">
    <property type="entry name" value="PpnN_C"/>
    <property type="match status" value="1"/>
</dbReference>
<dbReference type="Gene3D" id="3.40.50.450">
    <property type="match status" value="1"/>
</dbReference>
<dbReference type="InterPro" id="IPR049788">
    <property type="entry name" value="PpnN"/>
</dbReference>
<reference evidence="6 7" key="1">
    <citation type="submission" date="2023-04" db="EMBL/GenBank/DDBJ databases">
        <title>Marinobulbifer ophiurae gen. nov., sp. Nov., isolate from tissue of brittle star Ophioplocus japonicus.</title>
        <authorList>
            <person name="Kawano K."/>
            <person name="Sawayama S."/>
            <person name="Nakagawa S."/>
        </authorList>
    </citation>
    <scope>NUCLEOTIDE SEQUENCE [LARGE SCALE GENOMIC DNA]</scope>
    <source>
        <strain evidence="6 7">NKW57</strain>
    </source>
</reference>
<dbReference type="InterPro" id="IPR031100">
    <property type="entry name" value="LOG_fam"/>
</dbReference>
<dbReference type="InterPro" id="IPR052341">
    <property type="entry name" value="LOG_family_nucleotidases"/>
</dbReference>
<dbReference type="Gene3D" id="3.30.1850.10">
    <property type="entry name" value="MoCo carrier protein-like"/>
    <property type="match status" value="1"/>
</dbReference>
<evidence type="ECO:0000313" key="7">
    <source>
        <dbReference type="Proteomes" id="UP001224392"/>
    </source>
</evidence>
<feature type="domain" description="Pyrimidine/purine nucleotide 5'-monophosphate nucleosidase N-terminal" evidence="5">
    <location>
        <begin position="14"/>
        <end position="121"/>
    </location>
</feature>
<evidence type="ECO:0000256" key="2">
    <source>
        <dbReference type="ARBA" id="ARBA00011985"/>
    </source>
</evidence>
<dbReference type="PANTHER" id="PTHR43393:SF1">
    <property type="entry name" value="PYRIMIDINE_PURINE NUCLEOTIDE 5'-MONOPHOSPHATE NUCLEOSIDASE"/>
    <property type="match status" value="1"/>
</dbReference>
<dbReference type="Proteomes" id="UP001224392">
    <property type="component" value="Unassembled WGS sequence"/>
</dbReference>
<comment type="caution">
    <text evidence="6">The sequence shown here is derived from an EMBL/GenBank/DDBJ whole genome shotgun (WGS) entry which is preliminary data.</text>
</comment>
<dbReference type="Pfam" id="PF14793">
    <property type="entry name" value="DUF4478"/>
    <property type="match status" value="1"/>
</dbReference>
<comment type="catalytic activity">
    <reaction evidence="1">
        <text>AMP + H2O = D-ribose 5-phosphate + adenine</text>
        <dbReference type="Rhea" id="RHEA:20129"/>
        <dbReference type="ChEBI" id="CHEBI:15377"/>
        <dbReference type="ChEBI" id="CHEBI:16708"/>
        <dbReference type="ChEBI" id="CHEBI:78346"/>
        <dbReference type="ChEBI" id="CHEBI:456215"/>
        <dbReference type="EC" id="3.2.2.4"/>
    </reaction>
</comment>
<evidence type="ECO:0000256" key="1">
    <source>
        <dbReference type="ARBA" id="ARBA00000274"/>
    </source>
</evidence>
<feature type="domain" description="Pyrimidine/purine nucleotide 5'-monophosphate nucleosidase C-terminal" evidence="4">
    <location>
        <begin position="340"/>
        <end position="460"/>
    </location>
</feature>
<dbReference type="PANTHER" id="PTHR43393">
    <property type="entry name" value="CYTOKININ RIBOSIDE 5'-MONOPHOSPHATE PHOSPHORIBOHYDROLASE"/>
    <property type="match status" value="1"/>
</dbReference>
<evidence type="ECO:0000313" key="6">
    <source>
        <dbReference type="EMBL" id="GMG86353.1"/>
    </source>
</evidence>
<accession>A0ABQ6LWB4</accession>
<name>A0ABQ6LWB4_9GAMM</name>
<evidence type="ECO:0000259" key="4">
    <source>
        <dbReference type="Pfam" id="PF11892"/>
    </source>
</evidence>
<evidence type="ECO:0000259" key="5">
    <source>
        <dbReference type="Pfam" id="PF14793"/>
    </source>
</evidence>
<dbReference type="InterPro" id="IPR027820">
    <property type="entry name" value="PpnN_N"/>
</dbReference>
<dbReference type="InterPro" id="IPR037153">
    <property type="entry name" value="PpnN-like_sf"/>
</dbReference>
<dbReference type="Pfam" id="PF03641">
    <property type="entry name" value="Lysine_decarbox"/>
    <property type="match status" value="1"/>
</dbReference>
<keyword evidence="7" id="KW-1185">Reference proteome</keyword>
<organism evidence="6 7">
    <name type="scientific">Biformimicrobium ophioploci</name>
    <dbReference type="NCBI Taxonomy" id="3036711"/>
    <lineage>
        <taxon>Bacteria</taxon>
        <taxon>Pseudomonadati</taxon>
        <taxon>Pseudomonadota</taxon>
        <taxon>Gammaproteobacteria</taxon>
        <taxon>Cellvibrionales</taxon>
        <taxon>Microbulbiferaceae</taxon>
        <taxon>Biformimicrobium</taxon>
    </lineage>
</organism>
<dbReference type="SUPFAM" id="SSF102405">
    <property type="entry name" value="MCP/YpsA-like"/>
    <property type="match status" value="1"/>
</dbReference>